<keyword evidence="5" id="KW-1185">Reference proteome</keyword>
<comment type="similarity">
    <text evidence="1">Belongs to the CdaR family.</text>
</comment>
<dbReference type="PANTHER" id="PTHR33744:SF7">
    <property type="entry name" value="PUCR FAMILY TRANSCRIPTIONAL REGULATOR"/>
    <property type="match status" value="1"/>
</dbReference>
<dbReference type="Proteomes" id="UP000758168">
    <property type="component" value="Unassembled WGS sequence"/>
</dbReference>
<keyword evidence="4" id="KW-0238">DNA-binding</keyword>
<reference evidence="4 5" key="1">
    <citation type="submission" date="2021-03" db="EMBL/GenBank/DDBJ databases">
        <title>Sequencing the genomes of 1000 actinobacteria strains.</title>
        <authorList>
            <person name="Klenk H.-P."/>
        </authorList>
    </citation>
    <scope>NUCLEOTIDE SEQUENCE [LARGE SCALE GENOMIC DNA]</scope>
    <source>
        <strain evidence="4 5">DSM 12936</strain>
    </source>
</reference>
<dbReference type="Pfam" id="PF13556">
    <property type="entry name" value="HTH_30"/>
    <property type="match status" value="1"/>
</dbReference>
<organism evidence="4 5">
    <name type="scientific">Microlunatus capsulatus</name>
    <dbReference type="NCBI Taxonomy" id="99117"/>
    <lineage>
        <taxon>Bacteria</taxon>
        <taxon>Bacillati</taxon>
        <taxon>Actinomycetota</taxon>
        <taxon>Actinomycetes</taxon>
        <taxon>Propionibacteriales</taxon>
        <taxon>Propionibacteriaceae</taxon>
        <taxon>Microlunatus</taxon>
    </lineage>
</organism>
<dbReference type="GO" id="GO:0003677">
    <property type="term" value="F:DNA binding"/>
    <property type="evidence" value="ECO:0007669"/>
    <property type="project" value="UniProtKB-KW"/>
</dbReference>
<dbReference type="InterPro" id="IPR025736">
    <property type="entry name" value="PucR_C-HTH_dom"/>
</dbReference>
<dbReference type="InterPro" id="IPR042070">
    <property type="entry name" value="PucR_C-HTH_sf"/>
</dbReference>
<feature type="domain" description="PucR C-terminal helix-turn-helix" evidence="2">
    <location>
        <begin position="338"/>
        <end position="395"/>
    </location>
</feature>
<evidence type="ECO:0000259" key="2">
    <source>
        <dbReference type="Pfam" id="PF13556"/>
    </source>
</evidence>
<evidence type="ECO:0000313" key="4">
    <source>
        <dbReference type="EMBL" id="MBP2415858.1"/>
    </source>
</evidence>
<evidence type="ECO:0000259" key="3">
    <source>
        <dbReference type="Pfam" id="PF17853"/>
    </source>
</evidence>
<dbReference type="InterPro" id="IPR041522">
    <property type="entry name" value="CdaR_GGDEF"/>
</dbReference>
<evidence type="ECO:0000313" key="5">
    <source>
        <dbReference type="Proteomes" id="UP000758168"/>
    </source>
</evidence>
<dbReference type="Gene3D" id="1.10.10.2840">
    <property type="entry name" value="PucR C-terminal helix-turn-helix domain"/>
    <property type="match status" value="1"/>
</dbReference>
<dbReference type="PANTHER" id="PTHR33744">
    <property type="entry name" value="CARBOHYDRATE DIACID REGULATOR"/>
    <property type="match status" value="1"/>
</dbReference>
<comment type="caution">
    <text evidence="4">The sequence shown here is derived from an EMBL/GenBank/DDBJ whole genome shotgun (WGS) entry which is preliminary data.</text>
</comment>
<dbReference type="Pfam" id="PF17853">
    <property type="entry name" value="GGDEF_2"/>
    <property type="match status" value="1"/>
</dbReference>
<proteinExistence type="inferred from homology"/>
<protein>
    <submittedName>
        <fullName evidence="4">DNA-binding PucR family transcriptional regulator</fullName>
    </submittedName>
</protein>
<feature type="domain" description="CdaR GGDEF-like" evidence="3">
    <location>
        <begin position="175"/>
        <end position="290"/>
    </location>
</feature>
<accession>A0ABS4Z6H5</accession>
<sequence length="411" mass="43867">MAATTRGIHKSLLPSAKTRATIAKRLSGVTGEMTTATVAEMEQRHAWFRRLSAEHRSWVTLVAQAGIDGFVRWFAEPEPSGPVTSDVFGSAPRELARRISLYQTVELVRTTIEVVEDQIDEVMPKADRPVLHAAIVQYSREVAFSAAEIYARAAELRGAWDARLEALTVDAVLRGETDETVLSRASTLGWRSTAAAVVVVGPAPDRESGQALEAIRHACAIAQTDMLGAVQGDRMVVILGGAELATPGRAAAVAATFAAAFGPGPVVVGPAVEHLMEAAASAREALSAFRAAAGWPEAPRPVASADLLPERALSGDGHARRALARDLYDPLRAAGGGLLETLVTFLDQGLSVEAAARVLFVHANTVRYRLRRIHEVTGYSPTDPRDAYALRLALTLGRLLPGSRREEPAEA</sequence>
<dbReference type="InterPro" id="IPR051448">
    <property type="entry name" value="CdaR-like_regulators"/>
</dbReference>
<name>A0ABS4Z6H5_9ACTN</name>
<dbReference type="RefSeq" id="WP_210053150.1">
    <property type="nucleotide sequence ID" value="NZ_BAAAMH010000021.1"/>
</dbReference>
<gene>
    <name evidence="4" type="ORF">JOF54_000780</name>
</gene>
<dbReference type="EMBL" id="JAGIOB010000001">
    <property type="protein sequence ID" value="MBP2415858.1"/>
    <property type="molecule type" value="Genomic_DNA"/>
</dbReference>
<evidence type="ECO:0000256" key="1">
    <source>
        <dbReference type="ARBA" id="ARBA00006754"/>
    </source>
</evidence>